<sequence length="282" mass="30147">MAETDNLKLYKADPVADSDKTFNIDTMLNGNWDKIDSKAAEWDGKETPEGAQAKANEALAAAKEYANDKVADAGQVKSVNNKTGDVVLTAADVGAETPTGAQEKASQAEANAKNASLPRSGGTVSGNLAVTNILTVQGRDVLSEIDSAKQAGVDAKQQIVDAINAMGGSASTNDSWATLSAKIKQVGMKWAKGTATVTDFSGFDVTGLTFQPNLIILKVIGNYSSRRCLAVYSQEINLNWYHARDGTTSYFVENVYTPTQNGFKFDIGTNIYKFEFEWFAAG</sequence>
<evidence type="ECO:0000313" key="2">
    <source>
        <dbReference type="EMBL" id="RJG26717.1"/>
    </source>
</evidence>
<evidence type="ECO:0000256" key="1">
    <source>
        <dbReference type="SAM" id="MobiDB-lite"/>
    </source>
</evidence>
<dbReference type="EMBL" id="QYZD01000001">
    <property type="protein sequence ID" value="RJG26717.1"/>
    <property type="molecule type" value="Genomic_DNA"/>
</dbReference>
<protein>
    <recommendedName>
        <fullName evidence="4">Tail fiber protein</fullName>
    </recommendedName>
</protein>
<comment type="caution">
    <text evidence="2">The sequence shown here is derived from an EMBL/GenBank/DDBJ whole genome shotgun (WGS) entry which is preliminary data.</text>
</comment>
<gene>
    <name evidence="2" type="ORF">DQX05_01405</name>
</gene>
<accession>A0A3A3H8Z8</accession>
<dbReference type="AlphaFoldDB" id="A0A3A3H8Z8"/>
<dbReference type="RefSeq" id="WP_119790227.1">
    <property type="nucleotide sequence ID" value="NZ_QYZD01000001.1"/>
</dbReference>
<reference evidence="2 3" key="1">
    <citation type="submission" date="2018-09" db="EMBL/GenBank/DDBJ databases">
        <title>Paenibacillus SK2017-BO5.</title>
        <authorList>
            <person name="Piskunova J.V."/>
            <person name="Dubiley S.A."/>
            <person name="Severinov K.V."/>
        </authorList>
    </citation>
    <scope>NUCLEOTIDE SEQUENCE [LARGE SCALE GENOMIC DNA]</scope>
    <source>
        <strain evidence="2 3">BO5</strain>
    </source>
</reference>
<organism evidence="2 3">
    <name type="scientific">Paenibacillus thiaminolyticus</name>
    <name type="common">Bacillus thiaminolyticus</name>
    <dbReference type="NCBI Taxonomy" id="49283"/>
    <lineage>
        <taxon>Bacteria</taxon>
        <taxon>Bacillati</taxon>
        <taxon>Bacillota</taxon>
        <taxon>Bacilli</taxon>
        <taxon>Bacillales</taxon>
        <taxon>Paenibacillaceae</taxon>
        <taxon>Paenibacillus</taxon>
    </lineage>
</organism>
<proteinExistence type="predicted"/>
<feature type="region of interest" description="Disordered" evidence="1">
    <location>
        <begin position="97"/>
        <end position="120"/>
    </location>
</feature>
<dbReference type="OrthoDB" id="9795386at2"/>
<evidence type="ECO:0000313" key="3">
    <source>
        <dbReference type="Proteomes" id="UP000266177"/>
    </source>
</evidence>
<evidence type="ECO:0008006" key="4">
    <source>
        <dbReference type="Google" id="ProtNLM"/>
    </source>
</evidence>
<name>A0A3A3H8Z8_PANTH</name>
<dbReference type="Proteomes" id="UP000266177">
    <property type="component" value="Unassembled WGS sequence"/>
</dbReference>